<feature type="transmembrane region" description="Helical" evidence="7">
    <location>
        <begin position="115"/>
        <end position="134"/>
    </location>
</feature>
<feature type="transmembrane region" description="Helical" evidence="7">
    <location>
        <begin position="399"/>
        <end position="422"/>
    </location>
</feature>
<organism evidence="9 10">
    <name type="scientific">Candidatus Desulfatibia vada</name>
    <dbReference type="NCBI Taxonomy" id="2841696"/>
    <lineage>
        <taxon>Bacteria</taxon>
        <taxon>Pseudomonadati</taxon>
        <taxon>Thermodesulfobacteriota</taxon>
        <taxon>Desulfobacteria</taxon>
        <taxon>Desulfobacterales</taxon>
        <taxon>Desulfobacterales incertae sedis</taxon>
        <taxon>Candidatus Desulfatibia</taxon>
    </lineage>
</organism>
<evidence type="ECO:0000256" key="3">
    <source>
        <dbReference type="ARBA" id="ARBA00022519"/>
    </source>
</evidence>
<evidence type="ECO:0000256" key="2">
    <source>
        <dbReference type="ARBA" id="ARBA00022475"/>
    </source>
</evidence>
<evidence type="ECO:0000256" key="6">
    <source>
        <dbReference type="ARBA" id="ARBA00023136"/>
    </source>
</evidence>
<feature type="transmembrane region" description="Helical" evidence="7">
    <location>
        <begin position="7"/>
        <end position="36"/>
    </location>
</feature>
<feature type="transmembrane region" description="Helical" evidence="7">
    <location>
        <begin position="141"/>
        <end position="160"/>
    </location>
</feature>
<evidence type="ECO:0000313" key="9">
    <source>
        <dbReference type="EMBL" id="MBC8434045.1"/>
    </source>
</evidence>
<dbReference type="Proteomes" id="UP000605201">
    <property type="component" value="Unassembled WGS sequence"/>
</dbReference>
<gene>
    <name evidence="9" type="ORF">H8D96_19215</name>
</gene>
<keyword evidence="5 7" id="KW-1133">Transmembrane helix</keyword>
<dbReference type="NCBIfam" id="TIGR00786">
    <property type="entry name" value="dctM"/>
    <property type="match status" value="1"/>
</dbReference>
<feature type="transmembrane region" description="Helical" evidence="7">
    <location>
        <begin position="302"/>
        <end position="328"/>
    </location>
</feature>
<dbReference type="EMBL" id="JACNIG010000374">
    <property type="protein sequence ID" value="MBC8434045.1"/>
    <property type="molecule type" value="Genomic_DNA"/>
</dbReference>
<evidence type="ECO:0000256" key="5">
    <source>
        <dbReference type="ARBA" id="ARBA00022989"/>
    </source>
</evidence>
<feature type="transmembrane region" description="Helical" evidence="7">
    <location>
        <begin position="372"/>
        <end position="392"/>
    </location>
</feature>
<dbReference type="PIRSF" id="PIRSF006066">
    <property type="entry name" value="HI0050"/>
    <property type="match status" value="1"/>
</dbReference>
<evidence type="ECO:0000259" key="8">
    <source>
        <dbReference type="Pfam" id="PF06808"/>
    </source>
</evidence>
<comment type="caution">
    <text evidence="9">The sequence shown here is derived from an EMBL/GenBank/DDBJ whole genome shotgun (WGS) entry which is preliminary data.</text>
</comment>
<dbReference type="PANTHER" id="PTHR33362">
    <property type="entry name" value="SIALIC ACID TRAP TRANSPORTER PERMEASE PROTEIN SIAT-RELATED"/>
    <property type="match status" value="1"/>
</dbReference>
<keyword evidence="2" id="KW-1003">Cell membrane</keyword>
<accession>A0A8J6TUB9</accession>
<dbReference type="Pfam" id="PF06808">
    <property type="entry name" value="DctM"/>
    <property type="match status" value="1"/>
</dbReference>
<evidence type="ECO:0000256" key="7">
    <source>
        <dbReference type="SAM" id="Phobius"/>
    </source>
</evidence>
<dbReference type="GO" id="GO:0015740">
    <property type="term" value="P:C4-dicarboxylate transport"/>
    <property type="evidence" value="ECO:0007669"/>
    <property type="project" value="TreeGrafter"/>
</dbReference>
<dbReference type="InterPro" id="IPR010656">
    <property type="entry name" value="DctM"/>
</dbReference>
<feature type="transmembrane region" description="Helical" evidence="7">
    <location>
        <begin position="172"/>
        <end position="194"/>
    </location>
</feature>
<feature type="transmembrane region" description="Helical" evidence="7">
    <location>
        <begin position="335"/>
        <end position="352"/>
    </location>
</feature>
<evidence type="ECO:0000256" key="1">
    <source>
        <dbReference type="ARBA" id="ARBA00004429"/>
    </source>
</evidence>
<sequence>MESLGITLFVIFFVYLVLGMPLAICLGLSVITTFWYHDALPLMAVAQKLYNGLDHFALMAIPFFILASNIMSSGGVSKRLIDVCNAFVGHYSGGLAVASIISCMFFAAISGSSPSTVVAIGTIMIPAMIASGYGAKYSVGLLGSAGSLGILIPPSIPMIVYGVATEQSVGKLFMAGVGPGLFMGTLFIITAVIYARVKGFKGGEPAPWKDRFVLLWKALPGLFMPFLILGGIYGGIFTPTEAAAVAVFYSLAVGLFVYKDLNFRDIPRVFVRSAVMMAMILFIITNAMLFAFILTTEGIPKAIAAFIIEHAVTPWVFLLFVNILLYFVGDFMEPSAAILILAPLFLPIVLQLNIDPIHFGIIMTVNMEIGMITPPVGLNLFVASGISGLSLWDVFKGAAPFMVIMLVALFIITYIPIISLWFPKLLYGALF</sequence>
<dbReference type="AlphaFoldDB" id="A0A8J6TUB9"/>
<feature type="transmembrane region" description="Helical" evidence="7">
    <location>
        <begin position="214"/>
        <end position="236"/>
    </location>
</feature>
<keyword evidence="6 7" id="KW-0472">Membrane</keyword>
<proteinExistence type="predicted"/>
<dbReference type="InterPro" id="IPR004681">
    <property type="entry name" value="TRAP_DctM"/>
</dbReference>
<feature type="transmembrane region" description="Helical" evidence="7">
    <location>
        <begin position="270"/>
        <end position="296"/>
    </location>
</feature>
<feature type="domain" description="TRAP C4-dicarboxylate transport system permease DctM subunit" evidence="8">
    <location>
        <begin position="9"/>
        <end position="416"/>
    </location>
</feature>
<name>A0A8J6TUB9_9BACT</name>
<feature type="transmembrane region" description="Helical" evidence="7">
    <location>
        <begin position="88"/>
        <end position="109"/>
    </location>
</feature>
<feature type="transmembrane region" description="Helical" evidence="7">
    <location>
        <begin position="242"/>
        <end position="258"/>
    </location>
</feature>
<dbReference type="PANTHER" id="PTHR33362:SF5">
    <property type="entry name" value="C4-DICARBOXYLATE TRAP TRANSPORTER LARGE PERMEASE PROTEIN DCTM"/>
    <property type="match status" value="1"/>
</dbReference>
<dbReference type="GO" id="GO:0022857">
    <property type="term" value="F:transmembrane transporter activity"/>
    <property type="evidence" value="ECO:0007669"/>
    <property type="project" value="TreeGrafter"/>
</dbReference>
<protein>
    <submittedName>
        <fullName evidence="9">TRAP transporter large permease</fullName>
    </submittedName>
</protein>
<keyword evidence="3" id="KW-0997">Cell inner membrane</keyword>
<reference evidence="9 10" key="1">
    <citation type="submission" date="2020-08" db="EMBL/GenBank/DDBJ databases">
        <title>Bridging the membrane lipid divide: bacteria of the FCB group superphylum have the potential to synthesize archaeal ether lipids.</title>
        <authorList>
            <person name="Villanueva L."/>
            <person name="Von Meijenfeldt F.A.B."/>
            <person name="Westbye A.B."/>
            <person name="Yadav S."/>
            <person name="Hopmans E.C."/>
            <person name="Dutilh B.E."/>
            <person name="Sinninghe Damste J.S."/>
        </authorList>
    </citation>
    <scope>NUCLEOTIDE SEQUENCE [LARGE SCALE GENOMIC DNA]</scope>
    <source>
        <strain evidence="9">NIOZ-UU17</strain>
    </source>
</reference>
<keyword evidence="4 7" id="KW-0812">Transmembrane</keyword>
<dbReference type="GO" id="GO:0005886">
    <property type="term" value="C:plasma membrane"/>
    <property type="evidence" value="ECO:0007669"/>
    <property type="project" value="UniProtKB-SubCell"/>
</dbReference>
<comment type="subcellular location">
    <subcellularLocation>
        <location evidence="1">Cell inner membrane</location>
        <topology evidence="1">Multi-pass membrane protein</topology>
    </subcellularLocation>
</comment>
<feature type="transmembrane region" description="Helical" evidence="7">
    <location>
        <begin position="56"/>
        <end position="76"/>
    </location>
</feature>
<evidence type="ECO:0000256" key="4">
    <source>
        <dbReference type="ARBA" id="ARBA00022692"/>
    </source>
</evidence>
<evidence type="ECO:0000313" key="10">
    <source>
        <dbReference type="Proteomes" id="UP000605201"/>
    </source>
</evidence>